<reference evidence="4 5" key="1">
    <citation type="journal article" date="2015" name="Nature">
        <title>rRNA introns, odd ribosomes, and small enigmatic genomes across a large radiation of phyla.</title>
        <authorList>
            <person name="Brown C.T."/>
            <person name="Hug L.A."/>
            <person name="Thomas B.C."/>
            <person name="Sharon I."/>
            <person name="Castelle C.J."/>
            <person name="Singh A."/>
            <person name="Wilkins M.J."/>
            <person name="Williams K.H."/>
            <person name="Banfield J.F."/>
        </authorList>
    </citation>
    <scope>NUCLEOTIDE SEQUENCE [LARGE SCALE GENOMIC DNA]</scope>
</reference>
<feature type="transmembrane region" description="Helical" evidence="2">
    <location>
        <begin position="20"/>
        <end position="45"/>
    </location>
</feature>
<gene>
    <name evidence="4" type="ORF">UU23_C0002G0029</name>
</gene>
<accession>A0A0G0WS48</accession>
<evidence type="ECO:0000256" key="2">
    <source>
        <dbReference type="SAM" id="Phobius"/>
    </source>
</evidence>
<dbReference type="PANTHER" id="PTHR35788">
    <property type="entry name" value="EXPORTED PROTEIN-RELATED"/>
    <property type="match status" value="1"/>
</dbReference>
<dbReference type="AlphaFoldDB" id="A0A0G0WS48"/>
<dbReference type="InterPro" id="IPR011098">
    <property type="entry name" value="G5_dom"/>
</dbReference>
<evidence type="ECO:0000256" key="1">
    <source>
        <dbReference type="ARBA" id="ARBA00022729"/>
    </source>
</evidence>
<keyword evidence="2" id="KW-0812">Transmembrane</keyword>
<dbReference type="PANTHER" id="PTHR35788:SF1">
    <property type="entry name" value="EXPORTED PROTEIN"/>
    <property type="match status" value="1"/>
</dbReference>
<dbReference type="Proteomes" id="UP000034292">
    <property type="component" value="Unassembled WGS sequence"/>
</dbReference>
<dbReference type="Pfam" id="PF12229">
    <property type="entry name" value="PG_binding_4"/>
    <property type="match status" value="2"/>
</dbReference>
<feature type="domain" description="G5" evidence="3">
    <location>
        <begin position="548"/>
        <end position="624"/>
    </location>
</feature>
<evidence type="ECO:0000259" key="3">
    <source>
        <dbReference type="SMART" id="SM01208"/>
    </source>
</evidence>
<dbReference type="PATRIC" id="fig|1618408.3.peg.181"/>
<dbReference type="STRING" id="1618408.UU23_C0002G0029"/>
<proteinExistence type="predicted"/>
<protein>
    <submittedName>
        <fullName evidence="4">VanW family protein</fullName>
    </submittedName>
</protein>
<keyword evidence="2" id="KW-0472">Membrane</keyword>
<dbReference type="InterPro" id="IPR022029">
    <property type="entry name" value="YoaR-like_PG-bd"/>
</dbReference>
<keyword evidence="1" id="KW-0732">Signal</keyword>
<comment type="caution">
    <text evidence="4">The sequence shown here is derived from an EMBL/GenBank/DDBJ whole genome shotgun (WGS) entry which is preliminary data.</text>
</comment>
<evidence type="ECO:0000313" key="4">
    <source>
        <dbReference type="EMBL" id="KKR78202.1"/>
    </source>
</evidence>
<name>A0A0G0WS48_9BACT</name>
<evidence type="ECO:0000313" key="5">
    <source>
        <dbReference type="Proteomes" id="UP000034292"/>
    </source>
</evidence>
<dbReference type="EMBL" id="LBZV01000002">
    <property type="protein sequence ID" value="KKR78202.1"/>
    <property type="molecule type" value="Genomic_DNA"/>
</dbReference>
<dbReference type="Pfam" id="PF04294">
    <property type="entry name" value="VanW"/>
    <property type="match status" value="1"/>
</dbReference>
<dbReference type="InterPro" id="IPR052913">
    <property type="entry name" value="Glycopeptide_resist_protein"/>
</dbReference>
<keyword evidence="2" id="KW-1133">Transmembrane helix</keyword>
<dbReference type="InterPro" id="IPR007391">
    <property type="entry name" value="Vancomycin_resist_VanW"/>
</dbReference>
<dbReference type="SMART" id="SM01208">
    <property type="entry name" value="G5"/>
    <property type="match status" value="1"/>
</dbReference>
<sequence>MKIFVLYHKKIRNLIKKRKYFVSIIGLFLVSAIIISFYLLLFTYYDKHVLPNTHFSHFSLGGKNRSEVEVIVDRAIEVYGREKVVVAYGENKHEFSLDELGVSFDSHEVIDEIFTRYQNQSILESLSNLHIKKHINSSYFINSKIFFTAIESKFGYLDKSAIDASINFSSTGIQKIASEEGNTFNRSKLIAEFKNNLDNLQTNEIQLQVMTGEPAIPDSAVEKAYEAVQKLEGLKVTLFFRYDKWIISEKNFYDLLRFYPQGQTSIEFAQFDFDNPFIIKRAAIGDFQYRDLNLTLNNKKVDELLASISEVINKSARDATLRFEGGKIIEFASAQDGQSLKNDEAKKLIVQKVAEALENNNKNISIDLPVVVTKAKFANEEINKLGIRELIGSGVSYFAGSIPNRIHNIALGASLINGILIKPGETFSFIGVVGPVSAEQGFKQAYVIKSGRTVLDDGGGICQVSTTVFRAALNSGLPILKRTAHAYRVSYYEQKGFKAGLDATIFSPTVDLQFKNDTDHHVLIQTTVDRSNSRLQVDIYGTNDGRRTELSEPIVTNIIPAPEPIYQDDPTLPRGTIKQVDYAAAGATSVFGRKVYKNGQVIIDDTFKSIFRPWQAVYLVGTAG</sequence>
<organism evidence="4 5">
    <name type="scientific">Candidatus Curtissbacteria bacterium GW2011_GWA1_40_9</name>
    <dbReference type="NCBI Taxonomy" id="1618408"/>
    <lineage>
        <taxon>Bacteria</taxon>
        <taxon>Candidatus Curtissiibacteriota</taxon>
    </lineage>
</organism>